<dbReference type="GO" id="GO:0007165">
    <property type="term" value="P:signal transduction"/>
    <property type="evidence" value="ECO:0007669"/>
    <property type="project" value="TreeGrafter"/>
</dbReference>
<evidence type="ECO:0000256" key="3">
    <source>
        <dbReference type="ARBA" id="ARBA00022692"/>
    </source>
</evidence>
<evidence type="ECO:0000313" key="12">
    <source>
        <dbReference type="Proteomes" id="UP000694409"/>
    </source>
</evidence>
<evidence type="ECO:0000256" key="4">
    <source>
        <dbReference type="ARBA" id="ARBA00022729"/>
    </source>
</evidence>
<keyword evidence="2" id="KW-0433">Leucine-rich repeat</keyword>
<evidence type="ECO:0000256" key="7">
    <source>
        <dbReference type="ARBA" id="ARBA00023136"/>
    </source>
</evidence>
<keyword evidence="3 10" id="KW-0812">Transmembrane</keyword>
<dbReference type="InterPro" id="IPR032675">
    <property type="entry name" value="LRR_dom_sf"/>
</dbReference>
<dbReference type="PANTHER" id="PTHR24365">
    <property type="entry name" value="TOLL-LIKE RECEPTOR"/>
    <property type="match status" value="1"/>
</dbReference>
<evidence type="ECO:0000256" key="6">
    <source>
        <dbReference type="ARBA" id="ARBA00022989"/>
    </source>
</evidence>
<evidence type="ECO:0000256" key="2">
    <source>
        <dbReference type="ARBA" id="ARBA00022614"/>
    </source>
</evidence>
<feature type="compositionally biased region" description="Basic residues" evidence="9">
    <location>
        <begin position="29"/>
        <end position="41"/>
    </location>
</feature>
<reference evidence="11" key="2">
    <citation type="submission" date="2025-09" db="UniProtKB">
        <authorList>
            <consortium name="Ensembl"/>
        </authorList>
    </citation>
    <scope>IDENTIFICATION</scope>
</reference>
<keyword evidence="6 10" id="KW-1133">Transmembrane helix</keyword>
<sequence length="318" mass="34667">MRAAAGSGATPPASAARHLQPALPDTSSPRRRARPSPRARRGALGSLSVGAGSPLCPGGQPWAAGGSRPVLALLLLLRPPPSADCSERGLLGVPWSLSANTSALWLGYNFITVLGPRSFPPLPGLRLLGLAHNRLELIHPQALLGLGALQELDLSHNHLSVLTPDTFLPLTSLATLNLGSNRLGQLEPGVPGALPQLRALLLQDNPWVCSCSILPLWRWLSHNREKVREQLNKYPIMAFGDESFRQCQDTSLSPQQYISSFIIGPFSFMASIFFCTFLGSLVVFYHSLRRDSHCWRRPRVCRRRELGPQGCRGSCWQA</sequence>
<dbReference type="Proteomes" id="UP000694409">
    <property type="component" value="Unassembled WGS sequence"/>
</dbReference>
<dbReference type="Pfam" id="PF13855">
    <property type="entry name" value="LRR_8"/>
    <property type="match status" value="1"/>
</dbReference>
<keyword evidence="4" id="KW-0732">Signal</keyword>
<dbReference type="PANTHER" id="PTHR24365:SF530">
    <property type="entry name" value="MSTPROX-RELATED"/>
    <property type="match status" value="1"/>
</dbReference>
<dbReference type="GO" id="GO:0005886">
    <property type="term" value="C:plasma membrane"/>
    <property type="evidence" value="ECO:0007669"/>
    <property type="project" value="TreeGrafter"/>
</dbReference>
<comment type="subcellular location">
    <subcellularLocation>
        <location evidence="1">Membrane</location>
        <topology evidence="1">Single-pass membrane protein</topology>
    </subcellularLocation>
</comment>
<keyword evidence="12" id="KW-1185">Reference proteome</keyword>
<dbReference type="SMART" id="SM00369">
    <property type="entry name" value="LRR_TYP"/>
    <property type="match status" value="3"/>
</dbReference>
<reference evidence="11" key="1">
    <citation type="submission" date="2025-08" db="UniProtKB">
        <authorList>
            <consortium name="Ensembl"/>
        </authorList>
    </citation>
    <scope>IDENTIFICATION</scope>
</reference>
<keyword evidence="7 10" id="KW-0472">Membrane</keyword>
<dbReference type="Ensembl" id="ENSSCAT00000015857.1">
    <property type="protein sequence ID" value="ENSSCAP00000014134.1"/>
    <property type="gene ID" value="ENSSCAG00000010406.1"/>
</dbReference>
<protein>
    <submittedName>
        <fullName evidence="11">Leucine rich repeat containing 26</fullName>
    </submittedName>
</protein>
<feature type="compositionally biased region" description="Low complexity" evidence="9">
    <location>
        <begin position="1"/>
        <end position="16"/>
    </location>
</feature>
<dbReference type="AlphaFoldDB" id="A0A8C9N9R1"/>
<proteinExistence type="predicted"/>
<dbReference type="Gene3D" id="3.80.10.10">
    <property type="entry name" value="Ribonuclease Inhibitor"/>
    <property type="match status" value="2"/>
</dbReference>
<dbReference type="GO" id="GO:0006954">
    <property type="term" value="P:inflammatory response"/>
    <property type="evidence" value="ECO:0007669"/>
    <property type="project" value="TreeGrafter"/>
</dbReference>
<accession>A0A8C9N9R1</accession>
<keyword evidence="5" id="KW-0677">Repeat</keyword>
<evidence type="ECO:0000256" key="5">
    <source>
        <dbReference type="ARBA" id="ARBA00022737"/>
    </source>
</evidence>
<feature type="transmembrane region" description="Helical" evidence="10">
    <location>
        <begin position="261"/>
        <end position="288"/>
    </location>
</feature>
<dbReference type="GO" id="GO:0038023">
    <property type="term" value="F:signaling receptor activity"/>
    <property type="evidence" value="ECO:0007669"/>
    <property type="project" value="TreeGrafter"/>
</dbReference>
<organism evidence="11 12">
    <name type="scientific">Serinus canaria</name>
    <name type="common">Island canary</name>
    <name type="synonym">Fringilla canaria</name>
    <dbReference type="NCBI Taxonomy" id="9135"/>
    <lineage>
        <taxon>Eukaryota</taxon>
        <taxon>Metazoa</taxon>
        <taxon>Chordata</taxon>
        <taxon>Craniata</taxon>
        <taxon>Vertebrata</taxon>
        <taxon>Euteleostomi</taxon>
        <taxon>Archelosauria</taxon>
        <taxon>Archosauria</taxon>
        <taxon>Dinosauria</taxon>
        <taxon>Saurischia</taxon>
        <taxon>Theropoda</taxon>
        <taxon>Coelurosauria</taxon>
        <taxon>Aves</taxon>
        <taxon>Neognathae</taxon>
        <taxon>Neoaves</taxon>
        <taxon>Telluraves</taxon>
        <taxon>Australaves</taxon>
        <taxon>Passeriformes</taxon>
        <taxon>Passeroidea</taxon>
        <taxon>Fringillidae</taxon>
        <taxon>Carduelinae</taxon>
        <taxon>Serinus</taxon>
    </lineage>
</organism>
<gene>
    <name evidence="11" type="primary">LRRC26</name>
</gene>
<evidence type="ECO:0000256" key="8">
    <source>
        <dbReference type="ARBA" id="ARBA00023180"/>
    </source>
</evidence>
<dbReference type="GeneTree" id="ENSGT00940000161826"/>
<evidence type="ECO:0000256" key="1">
    <source>
        <dbReference type="ARBA" id="ARBA00004167"/>
    </source>
</evidence>
<feature type="region of interest" description="Disordered" evidence="9">
    <location>
        <begin position="1"/>
        <end position="52"/>
    </location>
</feature>
<keyword evidence="8" id="KW-0325">Glycoprotein</keyword>
<dbReference type="SUPFAM" id="SSF52058">
    <property type="entry name" value="L domain-like"/>
    <property type="match status" value="1"/>
</dbReference>
<dbReference type="PRINTS" id="PR00019">
    <property type="entry name" value="LEURICHRPT"/>
</dbReference>
<name>A0A8C9N9R1_SERCA</name>
<dbReference type="InterPro" id="IPR001611">
    <property type="entry name" value="Leu-rich_rpt"/>
</dbReference>
<dbReference type="PROSITE" id="PS51450">
    <property type="entry name" value="LRR"/>
    <property type="match status" value="1"/>
</dbReference>
<dbReference type="InterPro" id="IPR003591">
    <property type="entry name" value="Leu-rich_rpt_typical-subtyp"/>
</dbReference>
<evidence type="ECO:0000256" key="10">
    <source>
        <dbReference type="SAM" id="Phobius"/>
    </source>
</evidence>
<evidence type="ECO:0000313" key="11">
    <source>
        <dbReference type="Ensembl" id="ENSSCAP00000014134.1"/>
    </source>
</evidence>
<feature type="compositionally biased region" description="Low complexity" evidence="9">
    <location>
        <begin position="42"/>
        <end position="52"/>
    </location>
</feature>
<dbReference type="OMA" id="DAAFSHC"/>
<evidence type="ECO:0000256" key="9">
    <source>
        <dbReference type="SAM" id="MobiDB-lite"/>
    </source>
</evidence>